<proteinExistence type="predicted"/>
<dbReference type="EMBL" id="KE747829">
    <property type="protein sequence ID" value="RMZ71999.1"/>
    <property type="molecule type" value="Genomic_DNA"/>
</dbReference>
<dbReference type="OrthoDB" id="3468131at2759"/>
<organism evidence="1 2">
    <name type="scientific">Pyrenophora seminiperda CCB06</name>
    <dbReference type="NCBI Taxonomy" id="1302712"/>
    <lineage>
        <taxon>Eukaryota</taxon>
        <taxon>Fungi</taxon>
        <taxon>Dikarya</taxon>
        <taxon>Ascomycota</taxon>
        <taxon>Pezizomycotina</taxon>
        <taxon>Dothideomycetes</taxon>
        <taxon>Pleosporomycetidae</taxon>
        <taxon>Pleosporales</taxon>
        <taxon>Pleosporineae</taxon>
        <taxon>Pleosporaceae</taxon>
        <taxon>Pyrenophora</taxon>
    </lineage>
</organism>
<protein>
    <submittedName>
        <fullName evidence="1">Uncharacterized protein</fullName>
    </submittedName>
</protein>
<keyword evidence="2" id="KW-1185">Reference proteome</keyword>
<name>A0A3M7MC90_9PLEO</name>
<dbReference type="AlphaFoldDB" id="A0A3M7MC90"/>
<reference evidence="1 2" key="1">
    <citation type="journal article" date="2014" name="PLoS ONE">
        <title>De novo Genome Assembly of the Fungal Plant Pathogen Pyrenophora semeniperda.</title>
        <authorList>
            <person name="Soliai M.M."/>
            <person name="Meyer S.E."/>
            <person name="Udall J.A."/>
            <person name="Elzinga D.E."/>
            <person name="Hermansen R.A."/>
            <person name="Bodily P.M."/>
            <person name="Hart A.A."/>
            <person name="Coleman C.E."/>
        </authorList>
    </citation>
    <scope>NUCLEOTIDE SEQUENCE [LARGE SCALE GENOMIC DNA]</scope>
    <source>
        <strain evidence="1 2">CCB06</strain>
        <tissue evidence="1">Mycelium</tissue>
    </source>
</reference>
<accession>A0A3M7MC90</accession>
<dbReference type="Proteomes" id="UP000265663">
    <property type="component" value="Unassembled WGS sequence"/>
</dbReference>
<gene>
    <name evidence="1" type="ORF">GMOD_00006986</name>
</gene>
<sequence>MGSDMTRSDHIKDAFRETAAKLIMNMPTLRLANEETTELFKFKDYPEVRGVVVDKGSDRGYIQVSGGRAATTMVETSKDKTGVEFVEILKNQGCMLYGGATVLFCYPEGASS</sequence>
<evidence type="ECO:0000313" key="2">
    <source>
        <dbReference type="Proteomes" id="UP000265663"/>
    </source>
</evidence>
<evidence type="ECO:0000313" key="1">
    <source>
        <dbReference type="EMBL" id="RMZ71999.1"/>
    </source>
</evidence>